<gene>
    <name evidence="2" type="ORF">SIM66_08875</name>
</gene>
<dbReference type="Proteomes" id="UP001277471">
    <property type="component" value="Unassembled WGS sequence"/>
</dbReference>
<dbReference type="SUPFAM" id="SSF50022">
    <property type="entry name" value="ISP domain"/>
    <property type="match status" value="1"/>
</dbReference>
<evidence type="ECO:0000313" key="2">
    <source>
        <dbReference type="EMBL" id="MDX5951306.1"/>
    </source>
</evidence>
<dbReference type="GeneID" id="56453115"/>
<dbReference type="InterPro" id="IPR036922">
    <property type="entry name" value="Rieske_2Fe-2S_sf"/>
</dbReference>
<accession>A0ABU4P207</accession>
<feature type="compositionally biased region" description="Basic and acidic residues" evidence="1">
    <location>
        <begin position="83"/>
        <end position="104"/>
    </location>
</feature>
<dbReference type="PANTHER" id="PTHR10134">
    <property type="entry name" value="CYTOCHROME B-C1 COMPLEX SUBUNIT RIESKE, MITOCHONDRIAL"/>
    <property type="match status" value="1"/>
</dbReference>
<comment type="caution">
    <text evidence="2">The sequence shown here is derived from an EMBL/GenBank/DDBJ whole genome shotgun (WGS) entry which is preliminary data.</text>
</comment>
<dbReference type="InterPro" id="IPR014349">
    <property type="entry name" value="Rieske_Fe-S_prot"/>
</dbReference>
<dbReference type="Gene3D" id="2.102.10.10">
    <property type="entry name" value="Rieske [2Fe-2S] iron-sulphur domain"/>
    <property type="match status" value="1"/>
</dbReference>
<protein>
    <submittedName>
        <fullName evidence="2">Uncharacterized protein</fullName>
    </submittedName>
</protein>
<proteinExistence type="predicted"/>
<feature type="region of interest" description="Disordered" evidence="1">
    <location>
        <begin position="52"/>
        <end position="104"/>
    </location>
</feature>
<dbReference type="EMBL" id="JAWXYC010000003">
    <property type="protein sequence ID" value="MDX5951306.1"/>
    <property type="molecule type" value="Genomic_DNA"/>
</dbReference>
<reference evidence="2 3" key="1">
    <citation type="submission" date="2023-11" db="EMBL/GenBank/DDBJ databases">
        <title>MicrobeMod: A computational toolkit for identifying prokaryotic methylation and restriction-modification with nanopore sequencing.</title>
        <authorList>
            <person name="Crits-Christoph A."/>
            <person name="Kang S.C."/>
            <person name="Lee H."/>
            <person name="Ostrov N."/>
        </authorList>
    </citation>
    <scope>NUCLEOTIDE SEQUENCE [LARGE SCALE GENOMIC DNA]</scope>
    <source>
        <strain evidence="2 3">ATCC 29145</strain>
    </source>
</reference>
<evidence type="ECO:0000256" key="1">
    <source>
        <dbReference type="SAM" id="MobiDB-lite"/>
    </source>
</evidence>
<evidence type="ECO:0000313" key="3">
    <source>
        <dbReference type="Proteomes" id="UP001277471"/>
    </source>
</evidence>
<organism evidence="2 3">
    <name type="scientific">Azospirillum brasilense</name>
    <dbReference type="NCBI Taxonomy" id="192"/>
    <lineage>
        <taxon>Bacteria</taxon>
        <taxon>Pseudomonadati</taxon>
        <taxon>Pseudomonadota</taxon>
        <taxon>Alphaproteobacteria</taxon>
        <taxon>Rhodospirillales</taxon>
        <taxon>Azospirillaceae</taxon>
        <taxon>Azospirillum</taxon>
    </lineage>
</organism>
<sequence>MNPAADTLALASIEVNLAPVAAGRSITVTWRVKPVFVRHRKPEEIAAARSVTVSDLPDPQPDDKRVQKPEWLTGHIGGGTSLESRRWRRENISGHRDSPARRTT</sequence>
<dbReference type="RefSeq" id="WP_175424486.1">
    <property type="nucleotide sequence ID" value="NZ_CP033313.1"/>
</dbReference>
<keyword evidence="3" id="KW-1185">Reference proteome</keyword>
<name>A0ABU4P207_AZOBR</name>